<dbReference type="OrthoDB" id="2667186at2"/>
<accession>A0A2Z2KSU8</accession>
<dbReference type="Proteomes" id="UP000249890">
    <property type="component" value="Chromosome"/>
</dbReference>
<protein>
    <submittedName>
        <fullName evidence="2">Uncharacterized protein</fullName>
    </submittedName>
</protein>
<sequence length="257" mass="25640">MANRFANLIGSRKISEDFENINIGFDRVQQDIDADISALASHTGNGNIHTTAAEKAKLAGLTAGAGGAGSATDSVIGNRTAIDTATPSLTGTLTALLSSLFTLSKGITGKPGALTAPAINLEATKAHVDNVSLHTTAAEKSKLAGVATGAEVNQNAFAQVNNITAAAKSDTLTVTGGTGITVSTNPTTKTMTVTATGTATPGAHGSSHNSDGSDPIPDLVSVKAKVEALEDFLAYMPIDGGGFDTPPGGPVIDGGTI</sequence>
<feature type="region of interest" description="Disordered" evidence="1">
    <location>
        <begin position="195"/>
        <end position="216"/>
    </location>
</feature>
<reference evidence="2 3" key="1">
    <citation type="submission" date="2017-06" db="EMBL/GenBank/DDBJ databases">
        <title>Complete genome sequence of Paenibacillus donghaensis KCTC 13049T isolated from East Sea sediment, South Korea.</title>
        <authorList>
            <person name="Jung B.K."/>
            <person name="Hong S.-J."/>
            <person name="Shin J.-H."/>
        </authorList>
    </citation>
    <scope>NUCLEOTIDE SEQUENCE [LARGE SCALE GENOMIC DNA]</scope>
    <source>
        <strain evidence="2 3">KCTC 13049</strain>
    </source>
</reference>
<gene>
    <name evidence="2" type="ORF">B9T62_16855</name>
</gene>
<evidence type="ECO:0000256" key="1">
    <source>
        <dbReference type="SAM" id="MobiDB-lite"/>
    </source>
</evidence>
<keyword evidence="3" id="KW-1185">Reference proteome</keyword>
<organism evidence="2 3">
    <name type="scientific">Paenibacillus donghaensis</name>
    <dbReference type="NCBI Taxonomy" id="414771"/>
    <lineage>
        <taxon>Bacteria</taxon>
        <taxon>Bacillati</taxon>
        <taxon>Bacillota</taxon>
        <taxon>Bacilli</taxon>
        <taxon>Bacillales</taxon>
        <taxon>Paenibacillaceae</taxon>
        <taxon>Paenibacillus</taxon>
    </lineage>
</organism>
<dbReference type="RefSeq" id="WP_087916307.1">
    <property type="nucleotide sequence ID" value="NZ_CP021780.1"/>
</dbReference>
<evidence type="ECO:0000313" key="3">
    <source>
        <dbReference type="Proteomes" id="UP000249890"/>
    </source>
</evidence>
<proteinExistence type="predicted"/>
<name>A0A2Z2KSU8_9BACL</name>
<dbReference type="EMBL" id="CP021780">
    <property type="protein sequence ID" value="ASA22308.1"/>
    <property type="molecule type" value="Genomic_DNA"/>
</dbReference>
<evidence type="ECO:0000313" key="2">
    <source>
        <dbReference type="EMBL" id="ASA22308.1"/>
    </source>
</evidence>
<dbReference type="AlphaFoldDB" id="A0A2Z2KSU8"/>
<dbReference type="KEGG" id="pdh:B9T62_16855"/>